<keyword evidence="3" id="KW-0132">Cell division</keyword>
<dbReference type="PANTHER" id="PTHR37820">
    <property type="entry name" value="CELL DIVISION PROTEIN DIVIB"/>
    <property type="match status" value="1"/>
</dbReference>
<dbReference type="Pfam" id="PF08478">
    <property type="entry name" value="POTRA_1"/>
    <property type="match status" value="1"/>
</dbReference>
<evidence type="ECO:0000256" key="2">
    <source>
        <dbReference type="ARBA" id="ARBA00022475"/>
    </source>
</evidence>
<comment type="subcellular location">
    <subcellularLocation>
        <location evidence="1">Membrane</location>
    </subcellularLocation>
</comment>
<dbReference type="InterPro" id="IPR034746">
    <property type="entry name" value="POTRA"/>
</dbReference>
<dbReference type="PROSITE" id="PS51779">
    <property type="entry name" value="POTRA"/>
    <property type="match status" value="1"/>
</dbReference>
<evidence type="ECO:0000256" key="4">
    <source>
        <dbReference type="ARBA" id="ARBA00022692"/>
    </source>
</evidence>
<organism evidence="9 10">
    <name type="scientific">Nonomuraea longicatena</name>
    <dbReference type="NCBI Taxonomy" id="83682"/>
    <lineage>
        <taxon>Bacteria</taxon>
        <taxon>Bacillati</taxon>
        <taxon>Actinomycetota</taxon>
        <taxon>Actinomycetes</taxon>
        <taxon>Streptosporangiales</taxon>
        <taxon>Streptosporangiaceae</taxon>
        <taxon>Nonomuraea</taxon>
    </lineage>
</organism>
<evidence type="ECO:0000256" key="1">
    <source>
        <dbReference type="ARBA" id="ARBA00004370"/>
    </source>
</evidence>
<sequence>MRARTAFIGLLTAGVVGSTVWLVFFSPVLGVRSVEIVGNLTVPADQIRQQAAVASLHPMATVDLAGVESRVLGIKQLEGARAERVWPFTLKISVEERTPVAWVLVGGRTALIDMQGVVMDVRANAPADLPALRVERPERGDPAMMAALRAVGTLPESLAGKVKQVRAPTAESIEFGLNDGRTVIWGGADRHEDKARVLLALLKRKADLYDVSSPDVVSLK</sequence>
<dbReference type="InterPro" id="IPR005548">
    <property type="entry name" value="Cell_div_FtsQ/DivIB_C"/>
</dbReference>
<keyword evidence="4" id="KW-0812">Transmembrane</keyword>
<evidence type="ECO:0000256" key="3">
    <source>
        <dbReference type="ARBA" id="ARBA00022618"/>
    </source>
</evidence>
<evidence type="ECO:0000256" key="5">
    <source>
        <dbReference type="ARBA" id="ARBA00022989"/>
    </source>
</evidence>
<dbReference type="PANTHER" id="PTHR37820:SF1">
    <property type="entry name" value="CELL DIVISION PROTEIN FTSQ"/>
    <property type="match status" value="1"/>
</dbReference>
<evidence type="ECO:0000256" key="7">
    <source>
        <dbReference type="ARBA" id="ARBA00023306"/>
    </source>
</evidence>
<keyword evidence="6" id="KW-0472">Membrane</keyword>
<evidence type="ECO:0000259" key="8">
    <source>
        <dbReference type="PROSITE" id="PS51779"/>
    </source>
</evidence>
<dbReference type="InterPro" id="IPR013685">
    <property type="entry name" value="POTRA_FtsQ_type"/>
</dbReference>
<evidence type="ECO:0000313" key="9">
    <source>
        <dbReference type="EMBL" id="GAA0942461.1"/>
    </source>
</evidence>
<protein>
    <recommendedName>
        <fullName evidence="8">POTRA domain-containing protein</fullName>
    </recommendedName>
</protein>
<keyword evidence="7" id="KW-0131">Cell cycle</keyword>
<comment type="caution">
    <text evidence="9">The sequence shown here is derived from an EMBL/GenBank/DDBJ whole genome shotgun (WGS) entry which is preliminary data.</text>
</comment>
<reference evidence="9 10" key="1">
    <citation type="journal article" date="2019" name="Int. J. Syst. Evol. Microbiol.">
        <title>The Global Catalogue of Microorganisms (GCM) 10K type strain sequencing project: providing services to taxonomists for standard genome sequencing and annotation.</title>
        <authorList>
            <consortium name="The Broad Institute Genomics Platform"/>
            <consortium name="The Broad Institute Genome Sequencing Center for Infectious Disease"/>
            <person name="Wu L."/>
            <person name="Ma J."/>
        </authorList>
    </citation>
    <scope>NUCLEOTIDE SEQUENCE [LARGE SCALE GENOMIC DNA]</scope>
    <source>
        <strain evidence="9 10">JCM 11136</strain>
    </source>
</reference>
<dbReference type="Gene3D" id="3.10.20.310">
    <property type="entry name" value="membrane protein fhac"/>
    <property type="match status" value="1"/>
</dbReference>
<proteinExistence type="predicted"/>
<dbReference type="InterPro" id="IPR050487">
    <property type="entry name" value="FtsQ_DivIB"/>
</dbReference>
<dbReference type="Proteomes" id="UP001501578">
    <property type="component" value="Unassembled WGS sequence"/>
</dbReference>
<evidence type="ECO:0000256" key="6">
    <source>
        <dbReference type="ARBA" id="ARBA00023136"/>
    </source>
</evidence>
<dbReference type="RefSeq" id="WP_343952971.1">
    <property type="nucleotide sequence ID" value="NZ_BAAAHQ010000033.1"/>
</dbReference>
<gene>
    <name evidence="9" type="ORF">GCM10009560_55080</name>
</gene>
<keyword evidence="5" id="KW-1133">Transmembrane helix</keyword>
<accession>A0ABN1QGN8</accession>
<dbReference type="EMBL" id="BAAAHQ010000033">
    <property type="protein sequence ID" value="GAA0942461.1"/>
    <property type="molecule type" value="Genomic_DNA"/>
</dbReference>
<feature type="domain" description="POTRA" evidence="8">
    <location>
        <begin position="29"/>
        <end position="97"/>
    </location>
</feature>
<dbReference type="Pfam" id="PF03799">
    <property type="entry name" value="FtsQ_DivIB_C"/>
    <property type="match status" value="1"/>
</dbReference>
<name>A0ABN1QGN8_9ACTN</name>
<keyword evidence="10" id="KW-1185">Reference proteome</keyword>
<evidence type="ECO:0000313" key="10">
    <source>
        <dbReference type="Proteomes" id="UP001501578"/>
    </source>
</evidence>
<keyword evidence="2" id="KW-1003">Cell membrane</keyword>